<feature type="transmembrane region" description="Helical" evidence="1">
    <location>
        <begin position="108"/>
        <end position="128"/>
    </location>
</feature>
<feature type="transmembrane region" description="Helical" evidence="1">
    <location>
        <begin position="160"/>
        <end position="180"/>
    </location>
</feature>
<sequence length="213" mass="22971">MLTGVLLRIPYHFFFPQQLAAYKEHPTLIFSSYSFFLAGNILLSLAVLTLVQLIGLRKPNWAIGGGIMVVLGLFARAFHAGVDHLAFQLVQIYNLEEATKTIASSYGAYHIVSGLSPFILLGWIVLAIGAYISGVLRLVPALALSLMTILMIGVLKGSSFTSVIATTGLVVALVPLGIKIISEGPKPVFKAIIKWTFLLLALILVLYFLGQAG</sequence>
<feature type="transmembrane region" description="Helical" evidence="1">
    <location>
        <begin position="61"/>
        <end position="79"/>
    </location>
</feature>
<evidence type="ECO:0000256" key="1">
    <source>
        <dbReference type="SAM" id="Phobius"/>
    </source>
</evidence>
<keyword evidence="1" id="KW-1133">Transmembrane helix</keyword>
<name>A0A2T2YP12_9BACT</name>
<dbReference type="AlphaFoldDB" id="A0A2T2YP12"/>
<evidence type="ECO:0000313" key="3">
    <source>
        <dbReference type="Proteomes" id="UP000240357"/>
    </source>
</evidence>
<proteinExistence type="predicted"/>
<keyword evidence="3" id="KW-1185">Reference proteome</keyword>
<organism evidence="2 3">
    <name type="scientific">Adhaeribacter arboris</name>
    <dbReference type="NCBI Taxonomy" id="2072846"/>
    <lineage>
        <taxon>Bacteria</taxon>
        <taxon>Pseudomonadati</taxon>
        <taxon>Bacteroidota</taxon>
        <taxon>Cytophagia</taxon>
        <taxon>Cytophagales</taxon>
        <taxon>Hymenobacteraceae</taxon>
        <taxon>Adhaeribacter</taxon>
    </lineage>
</organism>
<evidence type="ECO:0000313" key="2">
    <source>
        <dbReference type="EMBL" id="PSR57228.1"/>
    </source>
</evidence>
<dbReference type="Proteomes" id="UP000240357">
    <property type="component" value="Unassembled WGS sequence"/>
</dbReference>
<feature type="transmembrane region" description="Helical" evidence="1">
    <location>
        <begin position="192"/>
        <end position="210"/>
    </location>
</feature>
<keyword evidence="1" id="KW-0812">Transmembrane</keyword>
<protein>
    <submittedName>
        <fullName evidence="2">Uncharacterized protein</fullName>
    </submittedName>
</protein>
<feature type="transmembrane region" description="Helical" evidence="1">
    <location>
        <begin position="33"/>
        <end position="54"/>
    </location>
</feature>
<gene>
    <name evidence="2" type="ORF">AHMF7605_08695</name>
</gene>
<dbReference type="OrthoDB" id="3294110at2"/>
<keyword evidence="1" id="KW-0472">Membrane</keyword>
<dbReference type="EMBL" id="PYFT01000001">
    <property type="protein sequence ID" value="PSR57228.1"/>
    <property type="molecule type" value="Genomic_DNA"/>
</dbReference>
<reference evidence="2 3" key="1">
    <citation type="submission" date="2018-03" db="EMBL/GenBank/DDBJ databases">
        <title>Adhaeribacter sp. HMF7605 Genome sequencing and assembly.</title>
        <authorList>
            <person name="Kang H."/>
            <person name="Kang J."/>
            <person name="Cha I."/>
            <person name="Kim H."/>
            <person name="Joh K."/>
        </authorList>
    </citation>
    <scope>NUCLEOTIDE SEQUENCE [LARGE SCALE GENOMIC DNA]</scope>
    <source>
        <strain evidence="2 3">HMF7605</strain>
    </source>
</reference>
<feature type="transmembrane region" description="Helical" evidence="1">
    <location>
        <begin position="135"/>
        <end position="154"/>
    </location>
</feature>
<comment type="caution">
    <text evidence="2">The sequence shown here is derived from an EMBL/GenBank/DDBJ whole genome shotgun (WGS) entry which is preliminary data.</text>
</comment>
<accession>A0A2T2YP12</accession>